<evidence type="ECO:0008006" key="5">
    <source>
        <dbReference type="Google" id="ProtNLM"/>
    </source>
</evidence>
<feature type="transmembrane region" description="Helical" evidence="2">
    <location>
        <begin position="91"/>
        <end position="111"/>
    </location>
</feature>
<feature type="region of interest" description="Disordered" evidence="1">
    <location>
        <begin position="1"/>
        <end position="20"/>
    </location>
</feature>
<evidence type="ECO:0000313" key="4">
    <source>
        <dbReference type="Proteomes" id="UP000183376"/>
    </source>
</evidence>
<name>A0A1H0BMC2_ALLAB</name>
<feature type="transmembrane region" description="Helical" evidence="2">
    <location>
        <begin position="147"/>
        <end position="168"/>
    </location>
</feature>
<dbReference type="STRING" id="211114.SAMN04489726_6738"/>
<proteinExistence type="predicted"/>
<feature type="transmembrane region" description="Helical" evidence="2">
    <location>
        <begin position="117"/>
        <end position="135"/>
    </location>
</feature>
<feature type="region of interest" description="Disordered" evidence="1">
    <location>
        <begin position="36"/>
        <end position="62"/>
    </location>
</feature>
<feature type="transmembrane region" description="Helical" evidence="2">
    <location>
        <begin position="188"/>
        <end position="208"/>
    </location>
</feature>
<keyword evidence="2" id="KW-0472">Membrane</keyword>
<dbReference type="AlphaFoldDB" id="A0A1H0BMC2"/>
<protein>
    <recommendedName>
        <fullName evidence="5">DUF2510 domain-containing protein</fullName>
    </recommendedName>
</protein>
<organism evidence="3 4">
    <name type="scientific">Allokutzneria albata</name>
    <name type="common">Kibdelosporangium albatum</name>
    <dbReference type="NCBI Taxonomy" id="211114"/>
    <lineage>
        <taxon>Bacteria</taxon>
        <taxon>Bacillati</taxon>
        <taxon>Actinomycetota</taxon>
        <taxon>Actinomycetes</taxon>
        <taxon>Pseudonocardiales</taxon>
        <taxon>Pseudonocardiaceae</taxon>
        <taxon>Allokutzneria</taxon>
    </lineage>
</organism>
<dbReference type="Proteomes" id="UP000183376">
    <property type="component" value="Chromosome I"/>
</dbReference>
<reference evidence="3 4" key="1">
    <citation type="submission" date="2016-10" db="EMBL/GenBank/DDBJ databases">
        <authorList>
            <person name="de Groot N.N."/>
        </authorList>
    </citation>
    <scope>NUCLEOTIDE SEQUENCE [LARGE SCALE GENOMIC DNA]</scope>
    <source>
        <strain evidence="3 4">DSM 44149</strain>
    </source>
</reference>
<evidence type="ECO:0000256" key="2">
    <source>
        <dbReference type="SAM" id="Phobius"/>
    </source>
</evidence>
<gene>
    <name evidence="3" type="ORF">SAMN04489726_6738</name>
</gene>
<keyword evidence="4" id="KW-1185">Reference proteome</keyword>
<keyword evidence="2" id="KW-0812">Transmembrane</keyword>
<evidence type="ECO:0000313" key="3">
    <source>
        <dbReference type="EMBL" id="SDN46705.1"/>
    </source>
</evidence>
<accession>A0A1H0BMC2</accession>
<keyword evidence="2" id="KW-1133">Transmembrane helix</keyword>
<evidence type="ECO:0000256" key="1">
    <source>
        <dbReference type="SAM" id="MobiDB-lite"/>
    </source>
</evidence>
<sequence>MINHPGGSVGGVHQPGWYEDDNGQRRWWSAETGWTRDVQSGGIPTTDPGPTPHTSTPTSSPSAWDYAAPLSAAARDSLRNAGRDLSPFPKWPISTGATMLLAVAFVVAAVISRYLALFLLLGVLAAAVTGVRSWLRLRYTADLDRELRLLTKVSCGLCPLLIGVVGLGFASAARVRPERRRELIGHGWVGQLVALGVLFAVMAVIGLVT</sequence>
<dbReference type="EMBL" id="LT629701">
    <property type="protein sequence ID" value="SDN46705.1"/>
    <property type="molecule type" value="Genomic_DNA"/>
</dbReference>
<feature type="compositionally biased region" description="Low complexity" evidence="1">
    <location>
        <begin position="40"/>
        <end position="62"/>
    </location>
</feature>